<dbReference type="AlphaFoldDB" id="A0A9N7Z372"/>
<dbReference type="Proteomes" id="UP001153269">
    <property type="component" value="Unassembled WGS sequence"/>
</dbReference>
<dbReference type="PANTHER" id="PTHR32005:SF1">
    <property type="entry name" value="TRANSMEMBRANE PROTEIN 178B"/>
    <property type="match status" value="1"/>
</dbReference>
<dbReference type="EMBL" id="CADEAL010003972">
    <property type="protein sequence ID" value="CAB1448279.1"/>
    <property type="molecule type" value="Genomic_DNA"/>
</dbReference>
<sequence>MKLFPSLVVRQRRLLYLLPEGSIARCSYIKYHYSSATIPKNLSNNITKTIRQDEWHALRPVIHRCSSPGTSVQREECAPCPRLCCYRTLFSEVSFCLCRRATAVLSKKFSLNLDSQPSAERAVPKLDLADGESGRLASDLRVTGSPDHRRGGSLVISHSRVF</sequence>
<organism evidence="1 2">
    <name type="scientific">Pleuronectes platessa</name>
    <name type="common">European plaice</name>
    <dbReference type="NCBI Taxonomy" id="8262"/>
    <lineage>
        <taxon>Eukaryota</taxon>
        <taxon>Metazoa</taxon>
        <taxon>Chordata</taxon>
        <taxon>Craniata</taxon>
        <taxon>Vertebrata</taxon>
        <taxon>Euteleostomi</taxon>
        <taxon>Actinopterygii</taxon>
        <taxon>Neopterygii</taxon>
        <taxon>Teleostei</taxon>
        <taxon>Neoteleostei</taxon>
        <taxon>Acanthomorphata</taxon>
        <taxon>Carangaria</taxon>
        <taxon>Pleuronectiformes</taxon>
        <taxon>Pleuronectoidei</taxon>
        <taxon>Pleuronectidae</taxon>
        <taxon>Pleuronectes</taxon>
    </lineage>
</organism>
<dbReference type="PANTHER" id="PTHR32005">
    <property type="entry name" value="TRANSMEMBRANE PROTEIN 178B-RELATED"/>
    <property type="match status" value="1"/>
</dbReference>
<proteinExistence type="predicted"/>
<reference evidence="1" key="1">
    <citation type="submission" date="2020-03" db="EMBL/GenBank/DDBJ databases">
        <authorList>
            <person name="Weist P."/>
        </authorList>
    </citation>
    <scope>NUCLEOTIDE SEQUENCE</scope>
</reference>
<protein>
    <submittedName>
        <fullName evidence="1">Uncharacterized protein</fullName>
    </submittedName>
</protein>
<dbReference type="GO" id="GO:0016020">
    <property type="term" value="C:membrane"/>
    <property type="evidence" value="ECO:0007669"/>
    <property type="project" value="TreeGrafter"/>
</dbReference>
<evidence type="ECO:0000313" key="1">
    <source>
        <dbReference type="EMBL" id="CAB1448279.1"/>
    </source>
</evidence>
<evidence type="ECO:0000313" key="2">
    <source>
        <dbReference type="Proteomes" id="UP001153269"/>
    </source>
</evidence>
<name>A0A9N7Z372_PLEPL</name>
<comment type="caution">
    <text evidence="1">The sequence shown here is derived from an EMBL/GenBank/DDBJ whole genome shotgun (WGS) entry which is preliminary data.</text>
</comment>
<gene>
    <name evidence="1" type="ORF">PLEPLA_LOCUS35936</name>
</gene>
<accession>A0A9N7Z372</accession>
<keyword evidence="2" id="KW-1185">Reference proteome</keyword>
<dbReference type="InterPro" id="IPR039625">
    <property type="entry name" value="T178A/B"/>
</dbReference>